<sequence length="210" mass="22783">MRTPDEQDVSDTGGAVEVGLDFDEFARSRQAQLRRTAYLLCGDWHLAEDLTQTALAKLYAAWRRVRLDSPDGYARKVLFRTFVDETRRRRWWERPRAYEFDIAAPAQDPELRLTLLAALRQVPARSRAVLVLRFWEDQSVEATAAALGCSVGTVKSQTSRGLAALRRILGDTPLAPSPPGSGGGSGGRGGSSGGGGAGMDSGSGYLRAGW</sequence>
<dbReference type="InterPro" id="IPR007627">
    <property type="entry name" value="RNA_pol_sigma70_r2"/>
</dbReference>
<dbReference type="NCBIfam" id="TIGR02937">
    <property type="entry name" value="sigma70-ECF"/>
    <property type="match status" value="1"/>
</dbReference>
<evidence type="ECO:0000256" key="2">
    <source>
        <dbReference type="ARBA" id="ARBA00023015"/>
    </source>
</evidence>
<protein>
    <submittedName>
        <fullName evidence="9">SigE family RNA polymerase sigma factor</fullName>
    </submittedName>
</protein>
<keyword evidence="5" id="KW-0804">Transcription</keyword>
<dbReference type="PANTHER" id="PTHR43133:SF50">
    <property type="entry name" value="ECF RNA POLYMERASE SIGMA FACTOR SIGM"/>
    <property type="match status" value="1"/>
</dbReference>
<comment type="similarity">
    <text evidence="1">Belongs to the sigma-70 factor family. ECF subfamily.</text>
</comment>
<dbReference type="InterPro" id="IPR014284">
    <property type="entry name" value="RNA_pol_sigma-70_dom"/>
</dbReference>
<dbReference type="InterPro" id="IPR013249">
    <property type="entry name" value="RNA_pol_sigma70_r4_t2"/>
</dbReference>
<evidence type="ECO:0000256" key="5">
    <source>
        <dbReference type="ARBA" id="ARBA00023163"/>
    </source>
</evidence>
<evidence type="ECO:0000259" key="8">
    <source>
        <dbReference type="Pfam" id="PF08281"/>
    </source>
</evidence>
<evidence type="ECO:0000313" key="10">
    <source>
        <dbReference type="Proteomes" id="UP001340816"/>
    </source>
</evidence>
<feature type="compositionally biased region" description="Gly residues" evidence="6">
    <location>
        <begin position="180"/>
        <end position="201"/>
    </location>
</feature>
<accession>A0ABZ1HSW6</accession>
<dbReference type="SUPFAM" id="SSF88946">
    <property type="entry name" value="Sigma2 domain of RNA polymerase sigma factors"/>
    <property type="match status" value="1"/>
</dbReference>
<evidence type="ECO:0000313" key="9">
    <source>
        <dbReference type="EMBL" id="WSD21691.1"/>
    </source>
</evidence>
<dbReference type="SUPFAM" id="SSF88659">
    <property type="entry name" value="Sigma3 and sigma4 domains of RNA polymerase sigma factors"/>
    <property type="match status" value="1"/>
</dbReference>
<name>A0ABZ1HSW6_STRPH</name>
<keyword evidence="4" id="KW-0238">DNA-binding</keyword>
<dbReference type="Gene3D" id="1.10.10.10">
    <property type="entry name" value="Winged helix-like DNA-binding domain superfamily/Winged helix DNA-binding domain"/>
    <property type="match status" value="1"/>
</dbReference>
<proteinExistence type="inferred from homology"/>
<evidence type="ECO:0000256" key="6">
    <source>
        <dbReference type="SAM" id="MobiDB-lite"/>
    </source>
</evidence>
<dbReference type="InterPro" id="IPR013325">
    <property type="entry name" value="RNA_pol_sigma_r2"/>
</dbReference>
<dbReference type="InterPro" id="IPR039425">
    <property type="entry name" value="RNA_pol_sigma-70-like"/>
</dbReference>
<dbReference type="Pfam" id="PF08281">
    <property type="entry name" value="Sigma70_r4_2"/>
    <property type="match status" value="1"/>
</dbReference>
<keyword evidence="10" id="KW-1185">Reference proteome</keyword>
<dbReference type="InterPro" id="IPR014325">
    <property type="entry name" value="RNA_pol_sigma-E_actinobac"/>
</dbReference>
<organism evidence="9 10">
    <name type="scientific">Streptomyces phaeochromogenes</name>
    <dbReference type="NCBI Taxonomy" id="1923"/>
    <lineage>
        <taxon>Bacteria</taxon>
        <taxon>Bacillati</taxon>
        <taxon>Actinomycetota</taxon>
        <taxon>Actinomycetes</taxon>
        <taxon>Kitasatosporales</taxon>
        <taxon>Streptomycetaceae</taxon>
        <taxon>Streptomyces</taxon>
        <taxon>Streptomyces phaeochromogenes group</taxon>
    </lineage>
</organism>
<evidence type="ECO:0000256" key="4">
    <source>
        <dbReference type="ARBA" id="ARBA00023125"/>
    </source>
</evidence>
<dbReference type="Gene3D" id="1.10.1740.10">
    <property type="match status" value="1"/>
</dbReference>
<feature type="domain" description="RNA polymerase sigma factor 70 region 4 type 2" evidence="8">
    <location>
        <begin position="114"/>
        <end position="165"/>
    </location>
</feature>
<dbReference type="CDD" id="cd06171">
    <property type="entry name" value="Sigma70_r4"/>
    <property type="match status" value="1"/>
</dbReference>
<dbReference type="EMBL" id="CP109135">
    <property type="protein sequence ID" value="WSD21691.1"/>
    <property type="molecule type" value="Genomic_DNA"/>
</dbReference>
<keyword evidence="2" id="KW-0805">Transcription regulation</keyword>
<reference evidence="9 10" key="1">
    <citation type="submission" date="2022-10" db="EMBL/GenBank/DDBJ databases">
        <title>The complete genomes of actinobacterial strains from the NBC collection.</title>
        <authorList>
            <person name="Joergensen T.S."/>
            <person name="Alvarez Arevalo M."/>
            <person name="Sterndorff E.B."/>
            <person name="Faurdal D."/>
            <person name="Vuksanovic O."/>
            <person name="Mourched A.-S."/>
            <person name="Charusanti P."/>
            <person name="Shaw S."/>
            <person name="Blin K."/>
            <person name="Weber T."/>
        </authorList>
    </citation>
    <scope>NUCLEOTIDE SEQUENCE [LARGE SCALE GENOMIC DNA]</scope>
    <source>
        <strain evidence="9 10">NBC 01752</strain>
    </source>
</reference>
<evidence type="ECO:0000256" key="1">
    <source>
        <dbReference type="ARBA" id="ARBA00010641"/>
    </source>
</evidence>
<evidence type="ECO:0000259" key="7">
    <source>
        <dbReference type="Pfam" id="PF04542"/>
    </source>
</evidence>
<dbReference type="Proteomes" id="UP001340816">
    <property type="component" value="Chromosome"/>
</dbReference>
<keyword evidence="3" id="KW-0731">Sigma factor</keyword>
<dbReference type="Pfam" id="PF04542">
    <property type="entry name" value="Sigma70_r2"/>
    <property type="match status" value="1"/>
</dbReference>
<feature type="region of interest" description="Disordered" evidence="6">
    <location>
        <begin position="171"/>
        <end position="210"/>
    </location>
</feature>
<evidence type="ECO:0000256" key="3">
    <source>
        <dbReference type="ARBA" id="ARBA00023082"/>
    </source>
</evidence>
<dbReference type="InterPro" id="IPR013324">
    <property type="entry name" value="RNA_pol_sigma_r3/r4-like"/>
</dbReference>
<dbReference type="PANTHER" id="PTHR43133">
    <property type="entry name" value="RNA POLYMERASE ECF-TYPE SIGMA FACTO"/>
    <property type="match status" value="1"/>
</dbReference>
<dbReference type="NCBIfam" id="TIGR02983">
    <property type="entry name" value="SigE-fam_strep"/>
    <property type="match status" value="1"/>
</dbReference>
<gene>
    <name evidence="9" type="ORF">OHB35_27425</name>
</gene>
<dbReference type="InterPro" id="IPR036388">
    <property type="entry name" value="WH-like_DNA-bd_sf"/>
</dbReference>
<feature type="domain" description="RNA polymerase sigma-70 region 2" evidence="7">
    <location>
        <begin position="27"/>
        <end position="91"/>
    </location>
</feature>